<dbReference type="HAMAP" id="MF_00372">
    <property type="entry name" value="HutI"/>
    <property type="match status" value="1"/>
</dbReference>
<dbReference type="SUPFAM" id="SSF51556">
    <property type="entry name" value="Metallo-dependent hydrolases"/>
    <property type="match status" value="1"/>
</dbReference>
<feature type="binding site" evidence="7">
    <location>
        <position position="71"/>
    </location>
    <ligand>
        <name>4-imidazolone-5-propanoate</name>
        <dbReference type="ChEBI" id="CHEBI:77893"/>
    </ligand>
</feature>
<reference evidence="9" key="1">
    <citation type="submission" date="2022-10" db="EMBL/GenBank/DDBJ databases">
        <title>The WGS of Solirubrobacter sp. CPCC 204708.</title>
        <authorList>
            <person name="Jiang Z."/>
        </authorList>
    </citation>
    <scope>NUCLEOTIDE SEQUENCE</scope>
    <source>
        <strain evidence="9">CPCC 204708</strain>
    </source>
</reference>
<evidence type="ECO:0000313" key="9">
    <source>
        <dbReference type="EMBL" id="MDA0141114.1"/>
    </source>
</evidence>
<name>A0ABT4RRB7_9ACTN</name>
<evidence type="ECO:0000256" key="2">
    <source>
        <dbReference type="ARBA" id="ARBA00022723"/>
    </source>
</evidence>
<keyword evidence="7" id="KW-0963">Cytoplasm</keyword>
<keyword evidence="5 7" id="KW-0862">Zinc</keyword>
<feature type="binding site" evidence="7">
    <location>
        <position position="62"/>
    </location>
    <ligand>
        <name>Zn(2+)</name>
        <dbReference type="ChEBI" id="CHEBI:29105"/>
    </ligand>
</feature>
<feature type="binding site" evidence="7">
    <location>
        <position position="64"/>
    </location>
    <ligand>
        <name>Zn(2+)</name>
        <dbReference type="ChEBI" id="CHEBI:29105"/>
    </ligand>
</feature>
<dbReference type="InterPro" id="IPR032466">
    <property type="entry name" value="Metal_Hydrolase"/>
</dbReference>
<keyword evidence="2 7" id="KW-0479">Metal-binding</keyword>
<comment type="pathway">
    <text evidence="7">Amino-acid degradation; L-histidine degradation into L-glutamate; N-formimidoyl-L-glutamate from L-histidine: step 3/3.</text>
</comment>
<dbReference type="NCBIfam" id="TIGR01224">
    <property type="entry name" value="hutI"/>
    <property type="match status" value="1"/>
</dbReference>
<feature type="binding site" evidence="7">
    <location>
        <position position="215"/>
    </location>
    <ligand>
        <name>Zn(2+)</name>
        <dbReference type="ChEBI" id="CHEBI:29105"/>
    </ligand>
</feature>
<feature type="binding site" evidence="7">
    <location>
        <position position="291"/>
    </location>
    <ligand>
        <name>N-formimidoyl-L-glutamate</name>
        <dbReference type="ChEBI" id="CHEBI:58928"/>
    </ligand>
</feature>
<dbReference type="SUPFAM" id="SSF51338">
    <property type="entry name" value="Composite domain of metallo-dependent hydrolases"/>
    <property type="match status" value="1"/>
</dbReference>
<dbReference type="GO" id="GO:0050480">
    <property type="term" value="F:imidazolonepropionase activity"/>
    <property type="evidence" value="ECO:0007669"/>
    <property type="project" value="UniProtKB-EC"/>
</dbReference>
<keyword evidence="4 7" id="KW-0369">Histidine metabolism</keyword>
<evidence type="ECO:0000313" key="10">
    <source>
        <dbReference type="Proteomes" id="UP001147700"/>
    </source>
</evidence>
<dbReference type="EMBL" id="JAPCID010000050">
    <property type="protein sequence ID" value="MDA0141114.1"/>
    <property type="molecule type" value="Genomic_DNA"/>
</dbReference>
<dbReference type="InterPro" id="IPR005920">
    <property type="entry name" value="HutI"/>
</dbReference>
<comment type="catalytic activity">
    <reaction evidence="7">
        <text>4-imidazolone-5-propanoate + H2O = N-formimidoyl-L-glutamate</text>
        <dbReference type="Rhea" id="RHEA:23660"/>
        <dbReference type="ChEBI" id="CHEBI:15377"/>
        <dbReference type="ChEBI" id="CHEBI:58928"/>
        <dbReference type="ChEBI" id="CHEBI:77893"/>
        <dbReference type="EC" id="3.5.2.7"/>
    </reaction>
</comment>
<dbReference type="InterPro" id="IPR006680">
    <property type="entry name" value="Amidohydro-rel"/>
</dbReference>
<evidence type="ECO:0000259" key="8">
    <source>
        <dbReference type="Pfam" id="PF01979"/>
    </source>
</evidence>
<dbReference type="Proteomes" id="UP001147700">
    <property type="component" value="Unassembled WGS sequence"/>
</dbReference>
<dbReference type="PANTHER" id="PTHR42752">
    <property type="entry name" value="IMIDAZOLONEPROPIONASE"/>
    <property type="match status" value="1"/>
</dbReference>
<evidence type="ECO:0000256" key="3">
    <source>
        <dbReference type="ARBA" id="ARBA00022801"/>
    </source>
</evidence>
<sequence length="376" mass="39183">MLITGIGTLVTNDPELGTLHDAAIVFAGGRVAWVGTKPPEAAGDTHLDAGGRALIPGFVDSHGHLVFAGERAEEFAARMAGRPYTAGGIRTTVAATRAASDAQLKANLDRLVAEALRSGTTTVETKSGYGLTLPDEERSLKVAAGLERTFLGAHVVPPEHEPDTYTDLVKGAMLDACAPHATWIDVFCEDGAFDADQTRAILAAGIEKGLTPRVHANQLRHGPGVQIAVELRAASADHCTHLSDADIDALANSDTVATLLPGAEFSTRAPYPDARRLLDAGVKVALAADCNPGSSYTTNLPFCIALAVREMHMTPEEAVRAATLGGAQALRRDDVGHLAAGARADAVLLDAPSPVHLAYRPGVPLIHTVFKDGGVS</sequence>
<feature type="domain" description="Amidohydrolase-related" evidence="8">
    <location>
        <begin position="54"/>
        <end position="353"/>
    </location>
</feature>
<feature type="binding site" evidence="7">
    <location>
        <position position="294"/>
    </location>
    <ligand>
        <name>4-imidazolone-5-propanoate</name>
        <dbReference type="ChEBI" id="CHEBI:77893"/>
    </ligand>
</feature>
<evidence type="ECO:0000256" key="4">
    <source>
        <dbReference type="ARBA" id="ARBA00022808"/>
    </source>
</evidence>
<dbReference type="Pfam" id="PF01979">
    <property type="entry name" value="Amidohydro_1"/>
    <property type="match status" value="1"/>
</dbReference>
<dbReference type="Gene3D" id="3.20.20.140">
    <property type="entry name" value="Metal-dependent hydrolases"/>
    <property type="match status" value="1"/>
</dbReference>
<evidence type="ECO:0000256" key="5">
    <source>
        <dbReference type="ARBA" id="ARBA00022833"/>
    </source>
</evidence>
<dbReference type="RefSeq" id="WP_202952486.1">
    <property type="nucleotide sequence ID" value="NZ_JAPCID010000050.1"/>
</dbReference>
<feature type="binding site" evidence="7">
    <location>
        <position position="129"/>
    </location>
    <ligand>
        <name>N-formimidoyl-L-glutamate</name>
        <dbReference type="ChEBI" id="CHEBI:58928"/>
    </ligand>
</feature>
<feature type="binding site" evidence="7">
    <location>
        <position position="215"/>
    </location>
    <ligand>
        <name>Fe(3+)</name>
        <dbReference type="ChEBI" id="CHEBI:29034"/>
    </ligand>
</feature>
<proteinExistence type="inferred from homology"/>
<feature type="binding site" evidence="7">
    <location>
        <position position="289"/>
    </location>
    <ligand>
        <name>Fe(3+)</name>
        <dbReference type="ChEBI" id="CHEBI:29034"/>
    </ligand>
</feature>
<dbReference type="EC" id="3.5.2.7" evidence="1 7"/>
<dbReference type="PANTHER" id="PTHR42752:SF1">
    <property type="entry name" value="IMIDAZOLONEPROPIONASE-RELATED"/>
    <property type="match status" value="1"/>
</dbReference>
<feature type="binding site" evidence="7">
    <location>
        <position position="62"/>
    </location>
    <ligand>
        <name>Fe(3+)</name>
        <dbReference type="ChEBI" id="CHEBI:29034"/>
    </ligand>
</feature>
<keyword evidence="6 7" id="KW-0408">Iron</keyword>
<evidence type="ECO:0000256" key="1">
    <source>
        <dbReference type="ARBA" id="ARBA00012864"/>
    </source>
</evidence>
<comment type="subcellular location">
    <subcellularLocation>
        <location evidence="7">Cytoplasm</location>
    </subcellularLocation>
</comment>
<organism evidence="9 10">
    <name type="scientific">Solirubrobacter deserti</name>
    <dbReference type="NCBI Taxonomy" id="2282478"/>
    <lineage>
        <taxon>Bacteria</taxon>
        <taxon>Bacillati</taxon>
        <taxon>Actinomycetota</taxon>
        <taxon>Thermoleophilia</taxon>
        <taxon>Solirubrobacterales</taxon>
        <taxon>Solirubrobacteraceae</taxon>
        <taxon>Solirubrobacter</taxon>
    </lineage>
</organism>
<feature type="binding site" evidence="7">
    <location>
        <position position="129"/>
    </location>
    <ligand>
        <name>4-imidazolone-5-propanoate</name>
        <dbReference type="ChEBI" id="CHEBI:77893"/>
    </ligand>
</feature>
<gene>
    <name evidence="7 9" type="primary">hutI</name>
    <name evidence="9" type="ORF">OJ962_26690</name>
</gene>
<accession>A0ABT4RRB7</accession>
<comment type="cofactor">
    <cofactor evidence="7">
        <name>Zn(2+)</name>
        <dbReference type="ChEBI" id="CHEBI:29105"/>
    </cofactor>
    <cofactor evidence="7">
        <name>Fe(3+)</name>
        <dbReference type="ChEBI" id="CHEBI:29034"/>
    </cofactor>
    <text evidence="7">Binds 1 zinc or iron ion per subunit.</text>
</comment>
<feature type="binding site" evidence="7">
    <location>
        <position position="218"/>
    </location>
    <ligand>
        <name>4-imidazolone-5-propanoate</name>
        <dbReference type="ChEBI" id="CHEBI:77893"/>
    </ligand>
</feature>
<keyword evidence="3 7" id="KW-0378">Hydrolase</keyword>
<evidence type="ECO:0000256" key="7">
    <source>
        <dbReference type="HAMAP-Rule" id="MF_00372"/>
    </source>
</evidence>
<dbReference type="InterPro" id="IPR011059">
    <property type="entry name" value="Metal-dep_hydrolase_composite"/>
</dbReference>
<feature type="binding site" evidence="7">
    <location>
        <position position="154"/>
    </location>
    <ligand>
        <name>4-imidazolone-5-propanoate</name>
        <dbReference type="ChEBI" id="CHEBI:77893"/>
    </ligand>
</feature>
<protein>
    <recommendedName>
        <fullName evidence="1 7">Imidazolonepropionase</fullName>
        <ecNumber evidence="1 7">3.5.2.7</ecNumber>
    </recommendedName>
    <alternativeName>
        <fullName evidence="7">Imidazolone-5-propionate hydrolase</fullName>
    </alternativeName>
</protein>
<feature type="binding site" evidence="7">
    <location>
        <position position="293"/>
    </location>
    <ligand>
        <name>N-formimidoyl-L-glutamate</name>
        <dbReference type="ChEBI" id="CHEBI:58928"/>
    </ligand>
</feature>
<comment type="caution">
    <text evidence="9">The sequence shown here is derived from an EMBL/GenBank/DDBJ whole genome shotgun (WGS) entry which is preliminary data.</text>
</comment>
<comment type="function">
    <text evidence="7">Catalyzes the hydrolytic cleavage of the carbon-nitrogen bond in imidazolone-5-propanoate to yield N-formimidoyl-L-glutamate. It is the third step in the universal histidine degradation pathway.</text>
</comment>
<feature type="binding site" evidence="7">
    <location>
        <position position="289"/>
    </location>
    <ligand>
        <name>Zn(2+)</name>
        <dbReference type="ChEBI" id="CHEBI:29105"/>
    </ligand>
</feature>
<keyword evidence="10" id="KW-1185">Reference proteome</keyword>
<feature type="binding site" evidence="7">
    <location>
        <position position="64"/>
    </location>
    <ligand>
        <name>Fe(3+)</name>
        <dbReference type="ChEBI" id="CHEBI:29034"/>
    </ligand>
</feature>
<dbReference type="Gene3D" id="2.30.40.10">
    <property type="entry name" value="Urease, subunit C, domain 1"/>
    <property type="match status" value="1"/>
</dbReference>
<evidence type="ECO:0000256" key="6">
    <source>
        <dbReference type="ARBA" id="ARBA00023004"/>
    </source>
</evidence>
<comment type="similarity">
    <text evidence="7">Belongs to the metallo-dependent hydrolases superfamily. HutI family.</text>
</comment>